<evidence type="ECO:0000259" key="2">
    <source>
        <dbReference type="Pfam" id="PF01464"/>
    </source>
</evidence>
<feature type="domain" description="Transglycosylase SLT" evidence="2">
    <location>
        <begin position="73"/>
        <end position="164"/>
    </location>
</feature>
<name>A0A7Y0L578_9FIRM</name>
<dbReference type="InterPro" id="IPR023346">
    <property type="entry name" value="Lysozyme-like_dom_sf"/>
</dbReference>
<dbReference type="Proteomes" id="UP000533476">
    <property type="component" value="Unassembled WGS sequence"/>
</dbReference>
<dbReference type="Pfam" id="PF01464">
    <property type="entry name" value="SLT"/>
    <property type="match status" value="1"/>
</dbReference>
<protein>
    <submittedName>
        <fullName evidence="3">Transglycosylase SLT domain-containing protein</fullName>
    </submittedName>
</protein>
<keyword evidence="1" id="KW-1133">Transmembrane helix</keyword>
<keyword evidence="4" id="KW-1185">Reference proteome</keyword>
<keyword evidence="1" id="KW-0812">Transmembrane</keyword>
<dbReference type="RefSeq" id="WP_169100795.1">
    <property type="nucleotide sequence ID" value="NZ_JABBVZ010000053.1"/>
</dbReference>
<organism evidence="3 4">
    <name type="scientific">Sulfobacillus harzensis</name>
    <dbReference type="NCBI Taxonomy" id="2729629"/>
    <lineage>
        <taxon>Bacteria</taxon>
        <taxon>Bacillati</taxon>
        <taxon>Bacillota</taxon>
        <taxon>Clostridia</taxon>
        <taxon>Eubacteriales</taxon>
        <taxon>Clostridiales Family XVII. Incertae Sedis</taxon>
        <taxon>Sulfobacillus</taxon>
    </lineage>
</organism>
<dbReference type="PANTHER" id="PTHR37423:SF2">
    <property type="entry name" value="MEMBRANE-BOUND LYTIC MUREIN TRANSGLYCOSYLASE C"/>
    <property type="match status" value="1"/>
</dbReference>
<feature type="transmembrane region" description="Helical" evidence="1">
    <location>
        <begin position="20"/>
        <end position="42"/>
    </location>
</feature>
<dbReference type="Gene3D" id="1.10.530.10">
    <property type="match status" value="1"/>
</dbReference>
<comment type="caution">
    <text evidence="3">The sequence shown here is derived from an EMBL/GenBank/DDBJ whole genome shotgun (WGS) entry which is preliminary data.</text>
</comment>
<dbReference type="CDD" id="cd00254">
    <property type="entry name" value="LT-like"/>
    <property type="match status" value="1"/>
</dbReference>
<evidence type="ECO:0000313" key="4">
    <source>
        <dbReference type="Proteomes" id="UP000533476"/>
    </source>
</evidence>
<keyword evidence="1" id="KW-0472">Membrane</keyword>
<reference evidence="3 4" key="1">
    <citation type="submission" date="2020-04" db="EMBL/GenBank/DDBJ databases">
        <authorList>
            <person name="Zhang R."/>
            <person name="Schippers A."/>
        </authorList>
    </citation>
    <scope>NUCLEOTIDE SEQUENCE [LARGE SCALE GENOMIC DNA]</scope>
    <source>
        <strain evidence="3 4">DSM 109850</strain>
    </source>
</reference>
<accession>A0A7Y0L578</accession>
<dbReference type="EMBL" id="JABBVZ010000053">
    <property type="protein sequence ID" value="NMP23481.1"/>
    <property type="molecule type" value="Genomic_DNA"/>
</dbReference>
<evidence type="ECO:0000256" key="1">
    <source>
        <dbReference type="SAM" id="Phobius"/>
    </source>
</evidence>
<dbReference type="AlphaFoldDB" id="A0A7Y0L578"/>
<gene>
    <name evidence="3" type="ORF">HIJ39_14130</name>
</gene>
<evidence type="ECO:0000313" key="3">
    <source>
        <dbReference type="EMBL" id="NMP23481.1"/>
    </source>
</evidence>
<dbReference type="PANTHER" id="PTHR37423">
    <property type="entry name" value="SOLUBLE LYTIC MUREIN TRANSGLYCOSYLASE-RELATED"/>
    <property type="match status" value="1"/>
</dbReference>
<dbReference type="SUPFAM" id="SSF53955">
    <property type="entry name" value="Lysozyme-like"/>
    <property type="match status" value="1"/>
</dbReference>
<dbReference type="InterPro" id="IPR008258">
    <property type="entry name" value="Transglycosylase_SLT_dom_1"/>
</dbReference>
<sequence>MAQDYGEQLIHMGISHEARWLWSAVGVGGLTVFLLLAAMVGLTSRSQTPRTHPADVITLSGAVSKDVAPWRSTINRAARRTGVPASWIAAEVVVESRGRAHAGTLIGAYGLMQLEPGTMGLTNAERANPADNILGGAEYLAQLHAAFQSWREASAVYYGGAGLVTALLPHVPMPWRTAQPWLDVVPNPGANTLTLAQYANTVFRVAHQWQGVSP</sequence>
<proteinExistence type="predicted"/>